<dbReference type="RefSeq" id="WP_377369014.1">
    <property type="nucleotide sequence ID" value="NZ_JAOTJD010000011.1"/>
</dbReference>
<dbReference type="Proteomes" id="UP001598130">
    <property type="component" value="Unassembled WGS sequence"/>
</dbReference>
<proteinExistence type="predicted"/>
<dbReference type="EMBL" id="JAOTJD010000011">
    <property type="protein sequence ID" value="MFD3263818.1"/>
    <property type="molecule type" value="Genomic_DNA"/>
</dbReference>
<dbReference type="Pfam" id="PF11604">
    <property type="entry name" value="CusF_Ec"/>
    <property type="match status" value="1"/>
</dbReference>
<organism evidence="1 2">
    <name type="scientific">Phenylobacterium ferrooxidans</name>
    <dbReference type="NCBI Taxonomy" id="2982689"/>
    <lineage>
        <taxon>Bacteria</taxon>
        <taxon>Pseudomonadati</taxon>
        <taxon>Pseudomonadota</taxon>
        <taxon>Alphaproteobacteria</taxon>
        <taxon>Caulobacterales</taxon>
        <taxon>Caulobacteraceae</taxon>
        <taxon>Phenylobacterium</taxon>
    </lineage>
</organism>
<gene>
    <name evidence="1" type="ORF">OCL97_07570</name>
</gene>
<evidence type="ECO:0000313" key="2">
    <source>
        <dbReference type="Proteomes" id="UP001598130"/>
    </source>
</evidence>
<dbReference type="InterPro" id="IPR021647">
    <property type="entry name" value="CusF_Ec"/>
</dbReference>
<reference evidence="1 2" key="1">
    <citation type="submission" date="2022-09" db="EMBL/GenBank/DDBJ databases">
        <title>New species of Phenylobacterium.</title>
        <authorList>
            <person name="Mieszkin S."/>
        </authorList>
    </citation>
    <scope>NUCLEOTIDE SEQUENCE [LARGE SCALE GENOMIC DNA]</scope>
    <source>
        <strain evidence="1 2">HK31-G</strain>
    </source>
</reference>
<evidence type="ECO:0000313" key="1">
    <source>
        <dbReference type="EMBL" id="MFD3263818.1"/>
    </source>
</evidence>
<sequence length="41" mass="4494">MTMLFRTPAASILQTVKAGQAVRFKPMQMSGATRLTAIQLK</sequence>
<dbReference type="Gene3D" id="2.40.50.320">
    <property type="entry name" value="Copper binding periplasmic protein CusF"/>
    <property type="match status" value="1"/>
</dbReference>
<accession>A0ABW6CSJ3</accession>
<keyword evidence="2" id="KW-1185">Reference proteome</keyword>
<protein>
    <submittedName>
        <fullName evidence="1">Copper-binding protein</fullName>
    </submittedName>
</protein>
<name>A0ABW6CSJ3_9CAUL</name>
<dbReference type="InterPro" id="IPR042230">
    <property type="entry name" value="CusF_sf"/>
</dbReference>
<comment type="caution">
    <text evidence="1">The sequence shown here is derived from an EMBL/GenBank/DDBJ whole genome shotgun (WGS) entry which is preliminary data.</text>
</comment>